<comment type="similarity">
    <text evidence="1 4">Belongs to the NPR3 family.</text>
</comment>
<dbReference type="GO" id="GO:1904262">
    <property type="term" value="P:negative regulation of TORC1 signaling"/>
    <property type="evidence" value="ECO:0007669"/>
    <property type="project" value="TreeGrafter"/>
</dbReference>
<protein>
    <recommendedName>
        <fullName evidence="2 4">Nitrogen permease regulator 3</fullName>
    </recommendedName>
    <alternativeName>
        <fullName evidence="3 4">Required for meiotic nuclear division protein 11</fullName>
    </alternativeName>
</protein>
<reference evidence="7 8" key="1">
    <citation type="journal article" date="2021" name="DNA Res.">
        <title>Genome analysis of Candida subhashii reveals its hybrid nature and dual mitochondrial genome conformations.</title>
        <authorList>
            <person name="Mixao V."/>
            <person name="Hegedusova E."/>
            <person name="Saus E."/>
            <person name="Pryszcz L.P."/>
            <person name="Cillingova A."/>
            <person name="Nosek J."/>
            <person name="Gabaldon T."/>
        </authorList>
    </citation>
    <scope>NUCLEOTIDE SEQUENCE [LARGE SCALE GENOMIC DNA]</scope>
    <source>
        <strain evidence="7 8">CBS 10753</strain>
    </source>
</reference>
<dbReference type="InterPro" id="IPR056603">
    <property type="entry name" value="HTH_NPRL3"/>
</dbReference>
<evidence type="ECO:0000256" key="3">
    <source>
        <dbReference type="ARBA" id="ARBA00030028"/>
    </source>
</evidence>
<dbReference type="EMBL" id="JAGSYN010000078">
    <property type="protein sequence ID" value="KAG7664527.1"/>
    <property type="molecule type" value="Genomic_DNA"/>
</dbReference>
<comment type="subcellular location">
    <subcellularLocation>
        <location evidence="4">Vacuole membrane</location>
        <topology evidence="4">Peripheral membrane protein</topology>
    </subcellularLocation>
</comment>
<dbReference type="RefSeq" id="XP_049264759.1">
    <property type="nucleotide sequence ID" value="XM_049405651.1"/>
</dbReference>
<evidence type="ECO:0000313" key="8">
    <source>
        <dbReference type="Proteomes" id="UP000694255"/>
    </source>
</evidence>
<dbReference type="PANTHER" id="PTHR13153:SF5">
    <property type="entry name" value="GATOR COMPLEX PROTEIN NPRL3"/>
    <property type="match status" value="1"/>
</dbReference>
<evidence type="ECO:0000256" key="2">
    <source>
        <dbReference type="ARBA" id="ARBA00017880"/>
    </source>
</evidence>
<feature type="compositionally biased region" description="Low complexity" evidence="5">
    <location>
        <begin position="691"/>
        <end position="700"/>
    </location>
</feature>
<proteinExistence type="inferred from homology"/>
<evidence type="ECO:0000256" key="4">
    <source>
        <dbReference type="RuleBase" id="RU368069"/>
    </source>
</evidence>
<dbReference type="GO" id="GO:0034198">
    <property type="term" value="P:cellular response to amino acid starvation"/>
    <property type="evidence" value="ECO:0007669"/>
    <property type="project" value="TreeGrafter"/>
</dbReference>
<dbReference type="Pfam" id="PF24064">
    <property type="entry name" value="HTH_NPRL3"/>
    <property type="match status" value="1"/>
</dbReference>
<dbReference type="GO" id="GO:0038202">
    <property type="term" value="P:TORC1 signaling"/>
    <property type="evidence" value="ECO:0007669"/>
    <property type="project" value="TreeGrafter"/>
</dbReference>
<dbReference type="PANTHER" id="PTHR13153">
    <property type="entry name" value="CGTHBA PROTEIN -14 GENE PROTEIN"/>
    <property type="match status" value="1"/>
</dbReference>
<feature type="compositionally biased region" description="Low complexity" evidence="5">
    <location>
        <begin position="173"/>
        <end position="204"/>
    </location>
</feature>
<dbReference type="GeneID" id="73468754"/>
<keyword evidence="8" id="KW-1185">Reference proteome</keyword>
<dbReference type="GO" id="GO:0051321">
    <property type="term" value="P:meiotic cell cycle"/>
    <property type="evidence" value="ECO:0007669"/>
    <property type="project" value="UniProtKB-UniRule"/>
</dbReference>
<name>A0A8J5QK33_9ASCO</name>
<gene>
    <name evidence="7" type="ORF">J8A68_001953</name>
</gene>
<keyword evidence="4" id="KW-0732">Signal</keyword>
<feature type="region of interest" description="Disordered" evidence="5">
    <location>
        <begin position="257"/>
        <end position="279"/>
    </location>
</feature>
<dbReference type="Proteomes" id="UP000694255">
    <property type="component" value="Unassembled WGS sequence"/>
</dbReference>
<feature type="region of interest" description="Disordered" evidence="5">
    <location>
        <begin position="149"/>
        <end position="204"/>
    </location>
</feature>
<keyword evidence="4" id="KW-0469">Meiosis</keyword>
<comment type="caution">
    <text evidence="7">The sequence shown here is derived from an EMBL/GenBank/DDBJ whole genome shotgun (WGS) entry which is preliminary data.</text>
</comment>
<organism evidence="7 8">
    <name type="scientific">[Candida] subhashii</name>
    <dbReference type="NCBI Taxonomy" id="561895"/>
    <lineage>
        <taxon>Eukaryota</taxon>
        <taxon>Fungi</taxon>
        <taxon>Dikarya</taxon>
        <taxon>Ascomycota</taxon>
        <taxon>Saccharomycotina</taxon>
        <taxon>Pichiomycetes</taxon>
        <taxon>Debaryomycetaceae</taxon>
        <taxon>Spathaspora</taxon>
    </lineage>
</organism>
<sequence length="806" mass="92319">MSFNLPNPGLIGILLIISTHSGPQLIYKYPEDINGKNSIRSNVPKFKDFNSIDTYNYDEGEVTKGLNQQVDIDDEDDEDELYKPKRSEDSQDLFDERDLFEFGDLSFQAWDSHHLDHYLGTKLDLKHFLDEQDNRRKYFHRLKTVARSASPTTGAAQAARSHSPSPVNDKQSKSPTISQSPSITTNTGTTTTATPTNTTANSANKNEIFGIDPAYLCEMLAPPKRMCNTRFEITIEDKIFLGLPIHRYDNGLWRNEKKQPKHRYHDSEDIREEEDGNDHSLQEVFQDSTKIDSYDNLNGKAKLNLNMFHLVFVMNPLHIESTYRVDEMFHYVISRLSLVLRYEQSKHEYISNEVKLILNLKDQFEAGDKELHTALLENSSLCNLIRDCYNSISTSKIANLSINDKLRSFQIPIKTEFHSLPDASVPYIPGSHLSSNVDLLSTTGLINVGETSRYGQSFSMFNNNNNSNDDENPEDVIIYFALLLLDEPESIIRDIKTDKDSTLAKFIRLCDPRQSLIKLTLQSKHLSILQIKSFAFHLIYWRRARVIQPLSTRSVYIVSPMAPISVKLFDDIQSFKSKFPTLPSLPHFLKLLSPQSRKPQQFAAVIPSKDHRVSYLEALGWLIRFGYVTQLQTFIWLKISKRIKIKVEEDLENENLLKRKKKSITVTSADNTSKPIDNSSKPTDNSSKIVSDQGIGSQSQDQGIEKIKEHLKKTTIGPNVTLIEDDDTIILDPGRATTLERRWINKIISEECKLSPELTAVFYKLLKYMNGKSSLELLLLKENVSRNELRKLLFAIEDHIISVRHW</sequence>
<dbReference type="AlphaFoldDB" id="A0A8J5QK33"/>
<dbReference type="GO" id="GO:1990130">
    <property type="term" value="C:GATOR1 complex"/>
    <property type="evidence" value="ECO:0007669"/>
    <property type="project" value="TreeGrafter"/>
</dbReference>
<evidence type="ECO:0000256" key="5">
    <source>
        <dbReference type="SAM" id="MobiDB-lite"/>
    </source>
</evidence>
<evidence type="ECO:0000313" key="7">
    <source>
        <dbReference type="EMBL" id="KAG7664527.1"/>
    </source>
</evidence>
<evidence type="ECO:0000259" key="6">
    <source>
        <dbReference type="Pfam" id="PF24064"/>
    </source>
</evidence>
<accession>A0A8J5QK33</accession>
<feature type="domain" description="GATOR1 complex protein NPRL3 C-terminal HTH" evidence="6">
    <location>
        <begin position="737"/>
        <end position="801"/>
    </location>
</feature>
<feature type="compositionally biased region" description="Polar residues" evidence="5">
    <location>
        <begin position="149"/>
        <end position="169"/>
    </location>
</feature>
<dbReference type="GO" id="GO:0010508">
    <property type="term" value="P:positive regulation of autophagy"/>
    <property type="evidence" value="ECO:0007669"/>
    <property type="project" value="TreeGrafter"/>
</dbReference>
<comment type="function">
    <text evidence="4">Mediates inactivation of the TORC1 complex in response to amino acid starvation. Required for meiotic nuclear division.</text>
</comment>
<dbReference type="InterPro" id="IPR005365">
    <property type="entry name" value="Npr3"/>
</dbReference>
<dbReference type="GO" id="GO:0005774">
    <property type="term" value="C:vacuolar membrane"/>
    <property type="evidence" value="ECO:0007669"/>
    <property type="project" value="UniProtKB-SubCell"/>
</dbReference>
<feature type="compositionally biased region" description="Polar residues" evidence="5">
    <location>
        <begin position="668"/>
        <end position="690"/>
    </location>
</feature>
<feature type="region of interest" description="Disordered" evidence="5">
    <location>
        <begin position="668"/>
        <end position="700"/>
    </location>
</feature>
<dbReference type="OrthoDB" id="18648at2759"/>
<evidence type="ECO:0000256" key="1">
    <source>
        <dbReference type="ARBA" id="ARBA00010546"/>
    </source>
</evidence>
<dbReference type="Pfam" id="PF03666">
    <property type="entry name" value="NPR3"/>
    <property type="match status" value="1"/>
</dbReference>